<comment type="function">
    <text evidence="9">Part of the Sec protein translocase complex. Interacts with the SecYEG preprotein conducting channel. SecDF uses the proton motive force (PMF) to complete protein translocation after the ATP-dependent function of SecA.</text>
</comment>
<evidence type="ECO:0000256" key="6">
    <source>
        <dbReference type="ARBA" id="ARBA00022989"/>
    </source>
</evidence>
<comment type="similarity">
    <text evidence="9">Belongs to the SecD/SecF family. SecF subfamily.</text>
</comment>
<dbReference type="PRINTS" id="PR01755">
    <property type="entry name" value="SECFTRNLCASE"/>
</dbReference>
<keyword evidence="2 9" id="KW-0813">Transport</keyword>
<keyword evidence="8 9" id="KW-0472">Membrane</keyword>
<dbReference type="InterPro" id="IPR022645">
    <property type="entry name" value="SecD/SecF_bac"/>
</dbReference>
<dbReference type="GO" id="GO:0065002">
    <property type="term" value="P:intracellular protein transmembrane transport"/>
    <property type="evidence" value="ECO:0007669"/>
    <property type="project" value="UniProtKB-UniRule"/>
</dbReference>
<comment type="caution">
    <text evidence="9">Lacks conserved residue(s) required for the propagation of feature annotation.</text>
</comment>
<organism evidence="10 11">
    <name type="scientific">Mucispirillum schaedleri ASF457</name>
    <dbReference type="NCBI Taxonomy" id="1379858"/>
    <lineage>
        <taxon>Bacteria</taxon>
        <taxon>Pseudomonadati</taxon>
        <taxon>Deferribacterota</taxon>
        <taxon>Deferribacteres</taxon>
        <taxon>Deferribacterales</taxon>
        <taxon>Mucispirillaceae</taxon>
        <taxon>Mucispirillum</taxon>
    </lineage>
</organism>
<evidence type="ECO:0000313" key="10">
    <source>
        <dbReference type="EMBL" id="USF23970.1"/>
    </source>
</evidence>
<dbReference type="NCBIfam" id="TIGR00916">
    <property type="entry name" value="2A0604s01"/>
    <property type="match status" value="1"/>
</dbReference>
<gene>
    <name evidence="9 10" type="primary">secF</name>
    <name evidence="10" type="ORF">N508_001045</name>
</gene>
<dbReference type="EMBL" id="CP097562">
    <property type="protein sequence ID" value="USF23970.1"/>
    <property type="molecule type" value="Genomic_DNA"/>
</dbReference>
<evidence type="ECO:0000256" key="3">
    <source>
        <dbReference type="ARBA" id="ARBA00022475"/>
    </source>
</evidence>
<keyword evidence="11" id="KW-1185">Reference proteome</keyword>
<dbReference type="RefSeq" id="WP_023275340.1">
    <property type="nucleotide sequence ID" value="NZ_CP097562.1"/>
</dbReference>
<dbReference type="PANTHER" id="PTHR30081:SF8">
    <property type="entry name" value="PROTEIN TRANSLOCASE SUBUNIT SECF"/>
    <property type="match status" value="1"/>
</dbReference>
<evidence type="ECO:0000256" key="4">
    <source>
        <dbReference type="ARBA" id="ARBA00022692"/>
    </source>
</evidence>
<dbReference type="Pfam" id="PF07549">
    <property type="entry name" value="Sec_GG"/>
    <property type="match status" value="1"/>
</dbReference>
<dbReference type="SUPFAM" id="SSF82866">
    <property type="entry name" value="Multidrug efflux transporter AcrB transmembrane domain"/>
    <property type="match status" value="1"/>
</dbReference>
<keyword evidence="7 9" id="KW-0811">Translocation</keyword>
<evidence type="ECO:0000256" key="5">
    <source>
        <dbReference type="ARBA" id="ARBA00022927"/>
    </source>
</evidence>
<accession>V2QEA3</accession>
<dbReference type="KEGG" id="msch:N508_001045"/>
<feature type="transmembrane region" description="Helical" evidence="9">
    <location>
        <begin position="20"/>
        <end position="37"/>
    </location>
</feature>
<name>V2QEA3_9BACT</name>
<evidence type="ECO:0000313" key="11">
    <source>
        <dbReference type="Proteomes" id="UP000017429"/>
    </source>
</evidence>
<feature type="transmembrane region" description="Helical" evidence="9">
    <location>
        <begin position="245"/>
        <end position="263"/>
    </location>
</feature>
<evidence type="ECO:0000256" key="7">
    <source>
        <dbReference type="ARBA" id="ARBA00023010"/>
    </source>
</evidence>
<dbReference type="Gene3D" id="1.20.1640.10">
    <property type="entry name" value="Multidrug efflux transporter AcrB transmembrane domain"/>
    <property type="match status" value="1"/>
</dbReference>
<evidence type="ECO:0000256" key="8">
    <source>
        <dbReference type="ARBA" id="ARBA00023136"/>
    </source>
</evidence>
<dbReference type="InterPro" id="IPR048634">
    <property type="entry name" value="SecD_SecF_C"/>
</dbReference>
<sequence>MFELIKTETKIDFIGKSKIYFTVSIILCIIGLAFIFGKGFNYGVDFSGGTSVQVTFERAVDIDKMRTTLTQDIGASVSIQTLGSDSSFRIKVDQGAGGEDLKKISDTISNSLETKFSEGGKVVIDSIEQVGPQVGKDLKRQALLAVLYAVIGILIYVAIRFELMSATSSIIALTHDIILTLGIIVAANVTFDLTVLAALLTVVGYSLNDKIVIFDRIRERSRMDEHKPLMESINISINETLSRTILTSTSTLLAVISLAVFGGEVIKGFAVVMIAGIIIGTYSSIGIASSLVYNIKMIKGKKTVK</sequence>
<dbReference type="GO" id="GO:0043952">
    <property type="term" value="P:protein transport by the Sec complex"/>
    <property type="evidence" value="ECO:0007669"/>
    <property type="project" value="UniProtKB-UniRule"/>
</dbReference>
<dbReference type="GO" id="GO:0006605">
    <property type="term" value="P:protein targeting"/>
    <property type="evidence" value="ECO:0007669"/>
    <property type="project" value="UniProtKB-UniRule"/>
</dbReference>
<dbReference type="InterPro" id="IPR055344">
    <property type="entry name" value="SecD_SecF_C_bact"/>
</dbReference>
<feature type="transmembrane region" description="Helical" evidence="9">
    <location>
        <begin position="142"/>
        <end position="159"/>
    </location>
</feature>
<dbReference type="eggNOG" id="COG0341">
    <property type="taxonomic scope" value="Bacteria"/>
</dbReference>
<dbReference type="InterPro" id="IPR022646">
    <property type="entry name" value="SecD/SecF_CS"/>
</dbReference>
<feature type="transmembrane region" description="Helical" evidence="9">
    <location>
        <begin position="269"/>
        <end position="295"/>
    </location>
</feature>
<reference evidence="10" key="1">
    <citation type="journal article" date="2014" name="Genome Announc.">
        <title>Draft genome sequences of the altered schaedler flora, a defined bacterial community from gnotobiotic mice.</title>
        <authorList>
            <person name="Wannemuehler M.J."/>
            <person name="Overstreet A.M."/>
            <person name="Ward D.V."/>
            <person name="Phillips G.J."/>
        </authorList>
    </citation>
    <scope>NUCLEOTIDE SEQUENCE</scope>
    <source>
        <strain evidence="10">ASF457</strain>
    </source>
</reference>
<proteinExistence type="inferred from homology"/>
<evidence type="ECO:0000256" key="2">
    <source>
        <dbReference type="ARBA" id="ARBA00022448"/>
    </source>
</evidence>
<dbReference type="GO" id="GO:0015450">
    <property type="term" value="F:protein-transporting ATPase activity"/>
    <property type="evidence" value="ECO:0007669"/>
    <property type="project" value="InterPro"/>
</dbReference>
<dbReference type="InterPro" id="IPR022813">
    <property type="entry name" value="SecD/SecF_arch_bac"/>
</dbReference>
<reference evidence="10" key="3">
    <citation type="submission" date="2022-06" db="EMBL/GenBank/DDBJ databases">
        <title>Resources to Facilitate Use of the Altered Schaedler Flora (ASF) Mouse Model to Study Microbiome Function.</title>
        <authorList>
            <person name="Proctor A."/>
            <person name="Parvinroo S."/>
            <person name="Richie T."/>
            <person name="Jia X."/>
            <person name="Lee S.T.M."/>
            <person name="Karp P.D."/>
            <person name="Paley S."/>
            <person name="Kostic A.D."/>
            <person name="Pierre J.F."/>
            <person name="Wannemuehler M.J."/>
            <person name="Phillips G.J."/>
        </authorList>
    </citation>
    <scope>NUCLEOTIDE SEQUENCE</scope>
    <source>
        <strain evidence="10">ASF457</strain>
    </source>
</reference>
<dbReference type="AlphaFoldDB" id="V2QEA3"/>
<evidence type="ECO:0000256" key="1">
    <source>
        <dbReference type="ARBA" id="ARBA00004651"/>
    </source>
</evidence>
<keyword evidence="5 9" id="KW-0653">Protein transport</keyword>
<feature type="transmembrane region" description="Helical" evidence="9">
    <location>
        <begin position="193"/>
        <end position="213"/>
    </location>
</feature>
<comment type="subcellular location">
    <subcellularLocation>
        <location evidence="1 9">Cell membrane</location>
        <topology evidence="1 9">Multi-pass membrane protein</topology>
    </subcellularLocation>
</comment>
<dbReference type="HAMAP" id="MF_01464_B">
    <property type="entry name" value="SecF_B"/>
    <property type="match status" value="1"/>
</dbReference>
<dbReference type="GO" id="GO:0005886">
    <property type="term" value="C:plasma membrane"/>
    <property type="evidence" value="ECO:0007669"/>
    <property type="project" value="UniProtKB-SubCell"/>
</dbReference>
<evidence type="ECO:0000256" key="9">
    <source>
        <dbReference type="HAMAP-Rule" id="MF_01464"/>
    </source>
</evidence>
<reference evidence="10" key="2">
    <citation type="submission" date="2022-05" db="EMBL/GenBank/DDBJ databases">
        <authorList>
            <person name="Proctor A.L."/>
            <person name="Phillips G.J."/>
            <person name="Wannemuehler M.J."/>
        </authorList>
    </citation>
    <scope>NUCLEOTIDE SEQUENCE</scope>
    <source>
        <strain evidence="10">ASF457</strain>
    </source>
</reference>
<dbReference type="OrthoDB" id="9774769at2"/>
<dbReference type="Pfam" id="PF02355">
    <property type="entry name" value="SecD_SecF_C"/>
    <property type="match status" value="1"/>
</dbReference>
<comment type="subunit">
    <text evidence="9">Forms a complex with SecD. Part of the essential Sec protein translocation apparatus which comprises SecA, SecYEG and auxiliary proteins SecDF. Other proteins may also be involved.</text>
</comment>
<protein>
    <recommendedName>
        <fullName evidence="9">Protein-export membrane protein SecF</fullName>
    </recommendedName>
</protein>
<keyword evidence="4 9" id="KW-0812">Transmembrane</keyword>
<dbReference type="NCBIfam" id="TIGR00966">
    <property type="entry name" value="transloc_SecF"/>
    <property type="match status" value="1"/>
</dbReference>
<dbReference type="PANTHER" id="PTHR30081">
    <property type="entry name" value="PROTEIN-EXPORT MEMBRANE PROTEIN SEC"/>
    <property type="match status" value="1"/>
</dbReference>
<dbReference type="Proteomes" id="UP000017429">
    <property type="component" value="Chromosome"/>
</dbReference>
<keyword evidence="6 9" id="KW-1133">Transmembrane helix</keyword>
<keyword evidence="3 9" id="KW-1003">Cell membrane</keyword>
<dbReference type="InterPro" id="IPR005665">
    <property type="entry name" value="SecF_bac"/>
</dbReference>